<dbReference type="GO" id="GO:0102099">
    <property type="term" value="F:FAD-dependent urate hydroxylase activity"/>
    <property type="evidence" value="ECO:0007669"/>
    <property type="project" value="UniProtKB-EC"/>
</dbReference>
<name>A0A5C5XHS6_9PLAN</name>
<evidence type="ECO:0000313" key="5">
    <source>
        <dbReference type="Proteomes" id="UP000316095"/>
    </source>
</evidence>
<protein>
    <submittedName>
        <fullName evidence="4">FAD-dependent urate hydroxylase</fullName>
        <ecNumber evidence="4">1.14.13.113</ecNumber>
    </submittedName>
</protein>
<comment type="caution">
    <text evidence="4">The sequence shown here is derived from an EMBL/GenBank/DDBJ whole genome shotgun (WGS) entry which is preliminary data.</text>
</comment>
<dbReference type="Gene3D" id="3.50.50.60">
    <property type="entry name" value="FAD/NAD(P)-binding domain"/>
    <property type="match status" value="1"/>
</dbReference>
<evidence type="ECO:0000256" key="1">
    <source>
        <dbReference type="ARBA" id="ARBA00023002"/>
    </source>
</evidence>
<dbReference type="PANTHER" id="PTHR13789">
    <property type="entry name" value="MONOOXYGENASE"/>
    <property type="match status" value="1"/>
</dbReference>
<dbReference type="GO" id="GO:0071949">
    <property type="term" value="F:FAD binding"/>
    <property type="evidence" value="ECO:0007669"/>
    <property type="project" value="InterPro"/>
</dbReference>
<dbReference type="OrthoDB" id="9766816at2"/>
<dbReference type="InterPro" id="IPR036188">
    <property type="entry name" value="FAD/NAD-bd_sf"/>
</dbReference>
<dbReference type="Pfam" id="PF01494">
    <property type="entry name" value="FAD_binding_3"/>
    <property type="match status" value="1"/>
</dbReference>
<dbReference type="Gene3D" id="3.30.9.10">
    <property type="entry name" value="D-Amino Acid Oxidase, subunit A, domain 2"/>
    <property type="match status" value="1"/>
</dbReference>
<dbReference type="EC" id="1.14.13.113" evidence="4"/>
<evidence type="ECO:0000313" key="4">
    <source>
        <dbReference type="EMBL" id="TWT61883.1"/>
    </source>
</evidence>
<dbReference type="AlphaFoldDB" id="A0A5C5XHS6"/>
<feature type="domain" description="FAD-binding" evidence="3">
    <location>
        <begin position="3"/>
        <end position="310"/>
    </location>
</feature>
<evidence type="ECO:0000259" key="3">
    <source>
        <dbReference type="Pfam" id="PF01494"/>
    </source>
</evidence>
<dbReference type="SUPFAM" id="SSF51905">
    <property type="entry name" value="FAD/NAD(P)-binding domain"/>
    <property type="match status" value="1"/>
</dbReference>
<proteinExistence type="predicted"/>
<evidence type="ECO:0000256" key="2">
    <source>
        <dbReference type="ARBA" id="ARBA00023033"/>
    </source>
</evidence>
<organism evidence="4 5">
    <name type="scientific">Rubinisphaera italica</name>
    <dbReference type="NCBI Taxonomy" id="2527969"/>
    <lineage>
        <taxon>Bacteria</taxon>
        <taxon>Pseudomonadati</taxon>
        <taxon>Planctomycetota</taxon>
        <taxon>Planctomycetia</taxon>
        <taxon>Planctomycetales</taxon>
        <taxon>Planctomycetaceae</taxon>
        <taxon>Rubinisphaera</taxon>
    </lineage>
</organism>
<keyword evidence="2" id="KW-0503">Monooxygenase</keyword>
<sequence length="384" mass="43002">MKIGIAGCGITGTAVAAMLAEFGHEITIFEQAPECHPIGAGILLQPSGQQILKRLGLFEEIEAHSARLDGLDARLKSGRQLLRLKYARLDPEYYGLGVHRGLLFDRLLTLCKNRNVTIRTNSPVTGLEQTAEGAQFQIRESELSEPFDFVIAADGSRSRLRDASGIRFHGYEYDYAALWMTGPLAAIQDRLYQIVDGTQRLVGLLPIGEGQASFFWGLPANQYQNLIAGSFNQWKDEVISLCPEAEEILQNIESFESLIFTTYRHFRMDRWHTNRCIFLGDSAHPSSPHLGQGVNLALEDAACFTDALEQSTDFEAACKLYTSQRKTKLRYYQKVTSFLAPFFQSGYSSLAFGRNCVLPMLPSVPIVSRMMLQTLCGIKRSWLR</sequence>
<keyword evidence="5" id="KW-1185">Reference proteome</keyword>
<dbReference type="PANTHER" id="PTHR13789:SF309">
    <property type="entry name" value="PUTATIVE (AFU_ORTHOLOGUE AFUA_6G14510)-RELATED"/>
    <property type="match status" value="1"/>
</dbReference>
<keyword evidence="1 4" id="KW-0560">Oxidoreductase</keyword>
<dbReference type="RefSeq" id="WP_146503818.1">
    <property type="nucleotide sequence ID" value="NZ_SJPG01000001.1"/>
</dbReference>
<dbReference type="InterPro" id="IPR002938">
    <property type="entry name" value="FAD-bd"/>
</dbReference>
<dbReference type="InterPro" id="IPR050493">
    <property type="entry name" value="FAD-dep_Monooxygenase_BioMet"/>
</dbReference>
<reference evidence="4 5" key="1">
    <citation type="submission" date="2019-02" db="EMBL/GenBank/DDBJ databases">
        <title>Deep-cultivation of Planctomycetes and their phenomic and genomic characterization uncovers novel biology.</title>
        <authorList>
            <person name="Wiegand S."/>
            <person name="Jogler M."/>
            <person name="Boedeker C."/>
            <person name="Pinto D."/>
            <person name="Vollmers J."/>
            <person name="Rivas-Marin E."/>
            <person name="Kohn T."/>
            <person name="Peeters S.H."/>
            <person name="Heuer A."/>
            <person name="Rast P."/>
            <person name="Oberbeckmann S."/>
            <person name="Bunk B."/>
            <person name="Jeske O."/>
            <person name="Meyerdierks A."/>
            <person name="Storesund J.E."/>
            <person name="Kallscheuer N."/>
            <person name="Luecker S."/>
            <person name="Lage O.M."/>
            <person name="Pohl T."/>
            <person name="Merkel B.J."/>
            <person name="Hornburger P."/>
            <person name="Mueller R.-W."/>
            <person name="Bruemmer F."/>
            <person name="Labrenz M."/>
            <person name="Spormann A.M."/>
            <person name="Op Den Camp H."/>
            <person name="Overmann J."/>
            <person name="Amann R."/>
            <person name="Jetten M.S.M."/>
            <person name="Mascher T."/>
            <person name="Medema M.H."/>
            <person name="Devos D.P."/>
            <person name="Kaster A.-K."/>
            <person name="Ovreas L."/>
            <person name="Rohde M."/>
            <person name="Galperin M.Y."/>
            <person name="Jogler C."/>
        </authorList>
    </citation>
    <scope>NUCLEOTIDE SEQUENCE [LARGE SCALE GENOMIC DNA]</scope>
    <source>
        <strain evidence="4 5">Pan54</strain>
    </source>
</reference>
<dbReference type="Proteomes" id="UP000316095">
    <property type="component" value="Unassembled WGS sequence"/>
</dbReference>
<accession>A0A5C5XHS6</accession>
<dbReference type="PRINTS" id="PR00420">
    <property type="entry name" value="RNGMNOXGNASE"/>
</dbReference>
<dbReference type="EMBL" id="SJPG01000001">
    <property type="protein sequence ID" value="TWT61883.1"/>
    <property type="molecule type" value="Genomic_DNA"/>
</dbReference>
<gene>
    <name evidence="4" type="primary">hpxO</name>
    <name evidence="4" type="ORF">Pan54_26200</name>
</gene>